<keyword evidence="6 9" id="KW-0067">ATP-binding</keyword>
<dbReference type="InterPro" id="IPR046893">
    <property type="entry name" value="MSSS"/>
</dbReference>
<keyword evidence="8 9" id="KW-0238">DNA-binding</keyword>
<dbReference type="Gene3D" id="3.30.1370.110">
    <property type="match status" value="1"/>
</dbReference>
<comment type="function">
    <text evidence="9">Endonuclease that is involved in the suppression of homologous recombination and thus may have a key role in the control of bacterial genetic diversity.</text>
</comment>
<dbReference type="SMART" id="SM00463">
    <property type="entry name" value="SMR"/>
    <property type="match status" value="1"/>
</dbReference>
<dbReference type="NCBIfam" id="TIGR01069">
    <property type="entry name" value="mutS2"/>
    <property type="match status" value="1"/>
</dbReference>
<dbReference type="InterPro" id="IPR027417">
    <property type="entry name" value="P-loop_NTPase"/>
</dbReference>
<evidence type="ECO:0000313" key="13">
    <source>
        <dbReference type="Proteomes" id="UP000075531"/>
    </source>
</evidence>
<organism evidence="12 13">
    <name type="scientific">Clostridium tepidiprofundi DSM 19306</name>
    <dbReference type="NCBI Taxonomy" id="1121338"/>
    <lineage>
        <taxon>Bacteria</taxon>
        <taxon>Bacillati</taxon>
        <taxon>Bacillota</taxon>
        <taxon>Clostridia</taxon>
        <taxon>Eubacteriales</taxon>
        <taxon>Clostridiaceae</taxon>
        <taxon>Clostridium</taxon>
    </lineage>
</organism>
<evidence type="ECO:0000313" key="12">
    <source>
        <dbReference type="EMBL" id="KYH31060.1"/>
    </source>
</evidence>
<dbReference type="Proteomes" id="UP000075531">
    <property type="component" value="Unassembled WGS sequence"/>
</dbReference>
<evidence type="ECO:0000256" key="6">
    <source>
        <dbReference type="ARBA" id="ARBA00022840"/>
    </source>
</evidence>
<sequence>MNKKSLRILEFDKVKERIKKYAQTSAAKDIIDGLEPYDSVFEVRQHLKETDEAFNLLTKKGNPPFEGLFDVREAINNVGKGATLFPGQLLKIAQLLRSARRFKSFIAHKEDEEGYPVLEDICAGIVPLKRIEEKIFNAIIGENEIADRASSKLFNIRKTLREKNSSVKDRVNAMVRSNSKYLQENLYTIRGDRYVLPVKAEHKSSVPGLVHDQSSSGATLFIEPMSLVNLNNEIKELKLKEKAEIERILAELSSDIYDNINAVRNNANIIWELDFIFAKAHYASDLDCILPIINEDGIIDIIDARHPLIDAKEVVPNSIYLGREFTSLVVTGPNTGGKTVTLKTIGIIEIMAMSGLLIPAKQNSIVSYFDEIFADIGDEQSIEQSLSTFSSHMTNIVNIIDKADDKSLVLFDELGAGTDPTEGAALAVSILENLRKRNCKIAATTHYSELKGYALKTIGVENASVEFDVETLRPTYKLLIGVPGKSNAFEISRRLGLPEYIISYAKQNISKDTMEFENLIQSLQDKNIKAEKDAREAEILKMDAEKLKNRYAQKLEKLENIREKAIIEAQKEAKRVIREAKHEADDILKNIRKLESMGYSSDVRQKLEKERKKLKDKLDIAEENLANKSKNKGQKLKSVEEGQEVLLSTIDQKVIVLSKPDKKGEVLVQAGIMKINVKLDDLRAIKESSSATSKVNYSKREAKLNMNMVSSSVDLRGMDSEEAIYTADKYLDDAYLGGLGEVTIIHGKGTGVLRKAITNMLKKHPHVKSYRIGSYGEGGTGVTVVELK</sequence>
<dbReference type="PIRSF" id="PIRSF005814">
    <property type="entry name" value="MutS_YshD"/>
    <property type="match status" value="1"/>
</dbReference>
<gene>
    <name evidence="9 12" type="primary">mutS2</name>
    <name evidence="9" type="synonym">rqcU</name>
    <name evidence="12" type="ORF">CLTEP_24370</name>
</gene>
<dbReference type="InterPro" id="IPR000432">
    <property type="entry name" value="DNA_mismatch_repair_MutS_C"/>
</dbReference>
<dbReference type="Pfam" id="PF20297">
    <property type="entry name" value="MSSS"/>
    <property type="match status" value="1"/>
</dbReference>
<dbReference type="SUPFAM" id="SSF52540">
    <property type="entry name" value="P-loop containing nucleoside triphosphate hydrolases"/>
    <property type="match status" value="1"/>
</dbReference>
<evidence type="ECO:0000256" key="4">
    <source>
        <dbReference type="ARBA" id="ARBA00022759"/>
    </source>
</evidence>
<dbReference type="PROSITE" id="PS00486">
    <property type="entry name" value="DNA_MISMATCH_REPAIR_2"/>
    <property type="match status" value="1"/>
</dbReference>
<dbReference type="Gene3D" id="3.40.50.300">
    <property type="entry name" value="P-loop containing nucleotide triphosphate hydrolases"/>
    <property type="match status" value="1"/>
</dbReference>
<dbReference type="EC" id="3.6.4.-" evidence="9"/>
<evidence type="ECO:0000256" key="10">
    <source>
        <dbReference type="SAM" id="Coils"/>
    </source>
</evidence>
<evidence type="ECO:0000256" key="9">
    <source>
        <dbReference type="HAMAP-Rule" id="MF_00092"/>
    </source>
</evidence>
<evidence type="ECO:0000259" key="11">
    <source>
        <dbReference type="PROSITE" id="PS50828"/>
    </source>
</evidence>
<dbReference type="CDD" id="cd03280">
    <property type="entry name" value="ABC_MutS2"/>
    <property type="match status" value="1"/>
</dbReference>
<dbReference type="FunFam" id="3.40.50.300:FF:000830">
    <property type="entry name" value="Endonuclease MutS2"/>
    <property type="match status" value="1"/>
</dbReference>
<dbReference type="OrthoDB" id="9808166at2"/>
<dbReference type="PATRIC" id="fig|1121338.3.peg.2519"/>
<dbReference type="GO" id="GO:0004519">
    <property type="term" value="F:endonuclease activity"/>
    <property type="evidence" value="ECO:0007669"/>
    <property type="project" value="UniProtKB-UniRule"/>
</dbReference>
<dbReference type="SMART" id="SM00534">
    <property type="entry name" value="MUTSac"/>
    <property type="match status" value="1"/>
</dbReference>
<keyword evidence="4 9" id="KW-0255">Endonuclease</keyword>
<comment type="function">
    <text evidence="9">Acts as a ribosome collision sensor, splitting the ribosome into its 2 subunits. Detects stalled/collided 70S ribosomes which it binds and splits by an ATP-hydrolysis driven conformational change. Acts upstream of the ribosome quality control system (RQC), a ribosome-associated complex that mediates the extraction of incompletely synthesized nascent chains from stalled ribosomes and their subsequent degradation. Probably generates substrates for RQC.</text>
</comment>
<dbReference type="PANTHER" id="PTHR48466">
    <property type="entry name" value="OS10G0509000 PROTEIN-RELATED"/>
    <property type="match status" value="1"/>
</dbReference>
<keyword evidence="7 9" id="KW-0694">RNA-binding</keyword>
<dbReference type="InterPro" id="IPR036063">
    <property type="entry name" value="Smr_dom_sf"/>
</dbReference>
<dbReference type="EC" id="3.1.-.-" evidence="9"/>
<keyword evidence="5 9" id="KW-0378">Hydrolase</keyword>
<dbReference type="FunFam" id="3.30.1370.110:FF:000007">
    <property type="entry name" value="Endonuclease MutS2"/>
    <property type="match status" value="1"/>
</dbReference>
<dbReference type="GO" id="GO:0043023">
    <property type="term" value="F:ribosomal large subunit binding"/>
    <property type="evidence" value="ECO:0007669"/>
    <property type="project" value="UniProtKB-UniRule"/>
</dbReference>
<dbReference type="Pfam" id="PF01713">
    <property type="entry name" value="Smr"/>
    <property type="match status" value="1"/>
</dbReference>
<dbReference type="InterPro" id="IPR045076">
    <property type="entry name" value="MutS"/>
</dbReference>
<dbReference type="PANTHER" id="PTHR48466:SF2">
    <property type="entry name" value="OS10G0509000 PROTEIN"/>
    <property type="match status" value="1"/>
</dbReference>
<dbReference type="InterPro" id="IPR005747">
    <property type="entry name" value="MutS2"/>
</dbReference>
<dbReference type="EMBL" id="LTBA01000051">
    <property type="protein sequence ID" value="KYH31060.1"/>
    <property type="molecule type" value="Genomic_DNA"/>
</dbReference>
<evidence type="ECO:0000256" key="3">
    <source>
        <dbReference type="ARBA" id="ARBA00022741"/>
    </source>
</evidence>
<evidence type="ECO:0000256" key="7">
    <source>
        <dbReference type="ARBA" id="ARBA00022884"/>
    </source>
</evidence>
<comment type="subunit">
    <text evidence="9">Homodimer. Binds to stalled ribosomes, contacting rRNA.</text>
</comment>
<dbReference type="InterPro" id="IPR036187">
    <property type="entry name" value="DNA_mismatch_repair_MutS_sf"/>
</dbReference>
<dbReference type="GO" id="GO:0140664">
    <property type="term" value="F:ATP-dependent DNA damage sensor activity"/>
    <property type="evidence" value="ECO:0007669"/>
    <property type="project" value="InterPro"/>
</dbReference>
<reference evidence="12 13" key="1">
    <citation type="submission" date="2016-02" db="EMBL/GenBank/DDBJ databases">
        <title>Genome sequence of Clostridium tepidiprofundi DSM 19306.</title>
        <authorList>
            <person name="Poehlein A."/>
            <person name="Daniel R."/>
        </authorList>
    </citation>
    <scope>NUCLEOTIDE SEQUENCE [LARGE SCALE GENOMIC DNA]</scope>
    <source>
        <strain evidence="12 13">DSM 19306</strain>
    </source>
</reference>
<evidence type="ECO:0000256" key="2">
    <source>
        <dbReference type="ARBA" id="ARBA00022730"/>
    </source>
</evidence>
<dbReference type="Pfam" id="PF00488">
    <property type="entry name" value="MutS_V"/>
    <property type="match status" value="1"/>
</dbReference>
<evidence type="ECO:0000256" key="8">
    <source>
        <dbReference type="ARBA" id="ARBA00023125"/>
    </source>
</evidence>
<proteinExistence type="inferred from homology"/>
<dbReference type="SMART" id="SM00533">
    <property type="entry name" value="MUTSd"/>
    <property type="match status" value="1"/>
</dbReference>
<evidence type="ECO:0000256" key="1">
    <source>
        <dbReference type="ARBA" id="ARBA00022722"/>
    </source>
</evidence>
<dbReference type="InterPro" id="IPR007696">
    <property type="entry name" value="DNA_mismatch_repair_MutS_core"/>
</dbReference>
<dbReference type="InterPro" id="IPR002625">
    <property type="entry name" value="Smr_dom"/>
</dbReference>
<keyword evidence="3 9" id="KW-0547">Nucleotide-binding</keyword>
<dbReference type="SUPFAM" id="SSF48334">
    <property type="entry name" value="DNA repair protein MutS, domain III"/>
    <property type="match status" value="1"/>
</dbReference>
<dbReference type="PROSITE" id="PS50828">
    <property type="entry name" value="SMR"/>
    <property type="match status" value="1"/>
</dbReference>
<dbReference type="GO" id="GO:0016887">
    <property type="term" value="F:ATP hydrolysis activity"/>
    <property type="evidence" value="ECO:0007669"/>
    <property type="project" value="InterPro"/>
</dbReference>
<dbReference type="CDD" id="cd06503">
    <property type="entry name" value="ATP-synt_Fo_b"/>
    <property type="match status" value="1"/>
</dbReference>
<dbReference type="GO" id="GO:0030983">
    <property type="term" value="F:mismatched DNA binding"/>
    <property type="evidence" value="ECO:0007669"/>
    <property type="project" value="InterPro"/>
</dbReference>
<feature type="binding site" evidence="9">
    <location>
        <begin position="332"/>
        <end position="339"/>
    </location>
    <ligand>
        <name>ATP</name>
        <dbReference type="ChEBI" id="CHEBI:30616"/>
    </ligand>
</feature>
<keyword evidence="10" id="KW-0175">Coiled coil</keyword>
<dbReference type="RefSeq" id="WP_066827049.1">
    <property type="nucleotide sequence ID" value="NZ_LTBA01000051.1"/>
</dbReference>
<dbReference type="GO" id="GO:0006298">
    <property type="term" value="P:mismatch repair"/>
    <property type="evidence" value="ECO:0007669"/>
    <property type="project" value="InterPro"/>
</dbReference>
<accession>A0A151AU23</accession>
<feature type="coiled-coil region" evidence="10">
    <location>
        <begin position="513"/>
        <end position="631"/>
    </location>
</feature>
<dbReference type="GO" id="GO:0072344">
    <property type="term" value="P:rescue of stalled ribosome"/>
    <property type="evidence" value="ECO:0007669"/>
    <property type="project" value="UniProtKB-UniRule"/>
</dbReference>
<dbReference type="STRING" id="1121338.CLTEP_24370"/>
<keyword evidence="1 9" id="KW-0540">Nuclease</keyword>
<feature type="domain" description="Smr" evidence="11">
    <location>
        <begin position="713"/>
        <end position="788"/>
    </location>
</feature>
<dbReference type="GO" id="GO:0019843">
    <property type="term" value="F:rRNA binding"/>
    <property type="evidence" value="ECO:0007669"/>
    <property type="project" value="UniProtKB-UniRule"/>
</dbReference>
<comment type="caution">
    <text evidence="12">The sequence shown here is derived from an EMBL/GenBank/DDBJ whole genome shotgun (WGS) entry which is preliminary data.</text>
</comment>
<evidence type="ECO:0000256" key="5">
    <source>
        <dbReference type="ARBA" id="ARBA00022801"/>
    </source>
</evidence>
<dbReference type="GO" id="GO:0005524">
    <property type="term" value="F:ATP binding"/>
    <property type="evidence" value="ECO:0007669"/>
    <property type="project" value="UniProtKB-UniRule"/>
</dbReference>
<dbReference type="HAMAP" id="MF_00092">
    <property type="entry name" value="MutS2"/>
    <property type="match status" value="1"/>
</dbReference>
<dbReference type="SUPFAM" id="SSF160443">
    <property type="entry name" value="SMR domain-like"/>
    <property type="match status" value="1"/>
</dbReference>
<dbReference type="GO" id="GO:0045910">
    <property type="term" value="P:negative regulation of DNA recombination"/>
    <property type="evidence" value="ECO:0007669"/>
    <property type="project" value="InterPro"/>
</dbReference>
<dbReference type="AlphaFoldDB" id="A0A151AU23"/>
<name>A0A151AU23_9CLOT</name>
<keyword evidence="2 9" id="KW-0699">rRNA-binding</keyword>
<comment type="similarity">
    <text evidence="9">Belongs to the DNA mismatch repair MutS family. MutS2 subfamily.</text>
</comment>
<keyword evidence="13" id="KW-1185">Reference proteome</keyword>
<protein>
    <recommendedName>
        <fullName evidence="9">Endonuclease MutS2</fullName>
        <ecNumber evidence="9">3.1.-.-</ecNumber>
    </recommendedName>
    <alternativeName>
        <fullName evidence="9">Ribosome-associated protein quality control-upstream factor</fullName>
        <shortName evidence="9">RQC-upstream factor</shortName>
        <shortName evidence="9">RqcU</shortName>
        <ecNumber evidence="9">3.6.4.-</ecNumber>
    </alternativeName>
</protein>